<name>S2IX84_MUCC1</name>
<keyword evidence="3" id="KW-0678">Repressor</keyword>
<dbReference type="OrthoDB" id="510958at2759"/>
<evidence type="ECO:0000256" key="3">
    <source>
        <dbReference type="ARBA" id="ARBA00022491"/>
    </source>
</evidence>
<dbReference type="InParanoid" id="S2IX84"/>
<keyword evidence="4" id="KW-0805">Transcription regulation</keyword>
<evidence type="ECO:0000256" key="5">
    <source>
        <dbReference type="ARBA" id="ARBA00023163"/>
    </source>
</evidence>
<feature type="domain" description="Histone deacetylase complex subunit SAP30 Sin3 binding" evidence="8">
    <location>
        <begin position="50"/>
        <end position="100"/>
    </location>
</feature>
<evidence type="ECO:0000256" key="1">
    <source>
        <dbReference type="ARBA" id="ARBA00004123"/>
    </source>
</evidence>
<evidence type="ECO:0000256" key="6">
    <source>
        <dbReference type="ARBA" id="ARBA00023242"/>
    </source>
</evidence>
<feature type="region of interest" description="Disordered" evidence="7">
    <location>
        <begin position="1"/>
        <end position="35"/>
    </location>
</feature>
<proteinExistence type="inferred from homology"/>
<comment type="subcellular location">
    <subcellularLocation>
        <location evidence="1">Nucleus</location>
    </subcellularLocation>
</comment>
<dbReference type="EMBL" id="KE124118">
    <property type="protein sequence ID" value="EPB82351.1"/>
    <property type="molecule type" value="Genomic_DNA"/>
</dbReference>
<dbReference type="InterPro" id="IPR024145">
    <property type="entry name" value="His_deAcase_SAP30/SAP30L"/>
</dbReference>
<dbReference type="VEuPathDB" id="FungiDB:HMPREF1544_10898"/>
<evidence type="ECO:0000256" key="4">
    <source>
        <dbReference type="ARBA" id="ARBA00023015"/>
    </source>
</evidence>
<dbReference type="InterPro" id="IPR025718">
    <property type="entry name" value="SAP30_Sin3-bd"/>
</dbReference>
<feature type="compositionally biased region" description="Polar residues" evidence="7">
    <location>
        <begin position="1"/>
        <end position="18"/>
    </location>
</feature>
<keyword evidence="5" id="KW-0804">Transcription</keyword>
<feature type="compositionally biased region" description="Basic and acidic residues" evidence="7">
    <location>
        <begin position="241"/>
        <end position="262"/>
    </location>
</feature>
<protein>
    <recommendedName>
        <fullName evidence="8">Histone deacetylase complex subunit SAP30 Sin3 binding domain-containing protein</fullName>
    </recommendedName>
</protein>
<dbReference type="Pfam" id="PF13867">
    <property type="entry name" value="SAP30_Sin3_bdg"/>
    <property type="match status" value="1"/>
</dbReference>
<dbReference type="STRING" id="1220926.S2IX84"/>
<evidence type="ECO:0000259" key="8">
    <source>
        <dbReference type="Pfam" id="PF13867"/>
    </source>
</evidence>
<keyword evidence="6" id="KW-0539">Nucleus</keyword>
<feature type="region of interest" description="Disordered" evidence="7">
    <location>
        <begin position="241"/>
        <end position="274"/>
    </location>
</feature>
<accession>S2IX84</accession>
<dbReference type="eggNOG" id="ENOG502TARM">
    <property type="taxonomic scope" value="Eukaryota"/>
</dbReference>
<comment type="similarity">
    <text evidence="2">Belongs to the SAP30 family.</text>
</comment>
<evidence type="ECO:0000256" key="7">
    <source>
        <dbReference type="SAM" id="MobiDB-lite"/>
    </source>
</evidence>
<sequence length="300" mass="34396">MGVKQKPSQSTPTNGISQASDRDREREKKRRAAESNVGKEFQTIDFNSMDISVLRKYARVHKIKAKSKASKEELAASVSRHFANQTVKELDTITCFLYTAHYKGKFVILIHTYLPLLIDLNRFRIKAPITYLTSRPGYFWLHRSMSNTLQEELRRKKVLYFEELPRVIYVKLVLGAVEAPTVRGSVISDLIENCETLLQQQQPQQQQQRSSEINYYNYGTVGFQGEINGGTVSVVPSKRMLEETEEGHVESPEPDQSCHLEGNESLQSSSLEEPEFTSFLTETTDESFENTLHFKVLLMY</sequence>
<dbReference type="GO" id="GO:0005634">
    <property type="term" value="C:nucleus"/>
    <property type="evidence" value="ECO:0007669"/>
    <property type="project" value="UniProtKB-SubCell"/>
</dbReference>
<gene>
    <name evidence="9" type="ORF">HMPREF1544_10898</name>
</gene>
<evidence type="ECO:0000313" key="10">
    <source>
        <dbReference type="Proteomes" id="UP000014254"/>
    </source>
</evidence>
<evidence type="ECO:0000313" key="9">
    <source>
        <dbReference type="EMBL" id="EPB82351.1"/>
    </source>
</evidence>
<evidence type="ECO:0000256" key="2">
    <source>
        <dbReference type="ARBA" id="ARBA00006283"/>
    </source>
</evidence>
<dbReference type="InterPro" id="IPR038291">
    <property type="entry name" value="SAP30_C_sf"/>
</dbReference>
<keyword evidence="10" id="KW-1185">Reference proteome</keyword>
<dbReference type="AlphaFoldDB" id="S2IX84"/>
<dbReference type="Proteomes" id="UP000014254">
    <property type="component" value="Unassembled WGS sequence"/>
</dbReference>
<dbReference type="PANTHER" id="PTHR13286">
    <property type="entry name" value="SAP30"/>
    <property type="match status" value="1"/>
</dbReference>
<reference evidence="10" key="1">
    <citation type="submission" date="2013-05" db="EMBL/GenBank/DDBJ databases">
        <title>The Genome sequence of Mucor circinelloides f. circinelloides 1006PhL.</title>
        <authorList>
            <consortium name="The Broad Institute Genomics Platform"/>
            <person name="Cuomo C."/>
            <person name="Earl A."/>
            <person name="Findley K."/>
            <person name="Lee S.C."/>
            <person name="Walker B."/>
            <person name="Young S."/>
            <person name="Zeng Q."/>
            <person name="Gargeya S."/>
            <person name="Fitzgerald M."/>
            <person name="Haas B."/>
            <person name="Abouelleil A."/>
            <person name="Allen A.W."/>
            <person name="Alvarado L."/>
            <person name="Arachchi H.M."/>
            <person name="Berlin A.M."/>
            <person name="Chapman S.B."/>
            <person name="Gainer-Dewar J."/>
            <person name="Goldberg J."/>
            <person name="Griggs A."/>
            <person name="Gujja S."/>
            <person name="Hansen M."/>
            <person name="Howarth C."/>
            <person name="Imamovic A."/>
            <person name="Ireland A."/>
            <person name="Larimer J."/>
            <person name="McCowan C."/>
            <person name="Murphy C."/>
            <person name="Pearson M."/>
            <person name="Poon T.W."/>
            <person name="Priest M."/>
            <person name="Roberts A."/>
            <person name="Saif S."/>
            <person name="Shea T."/>
            <person name="Sisk P."/>
            <person name="Sykes S."/>
            <person name="Wortman J."/>
            <person name="Nusbaum C."/>
            <person name="Birren B."/>
        </authorList>
    </citation>
    <scope>NUCLEOTIDE SEQUENCE [LARGE SCALE GENOMIC DNA]</scope>
    <source>
        <strain evidence="10">1006PhL</strain>
    </source>
</reference>
<dbReference type="Gene3D" id="6.10.160.20">
    <property type="match status" value="1"/>
</dbReference>
<organism evidence="9 10">
    <name type="scientific">Mucor circinelloides f. circinelloides (strain 1006PhL)</name>
    <name type="common">Mucormycosis agent</name>
    <name type="synonym">Calyptromyces circinelloides</name>
    <dbReference type="NCBI Taxonomy" id="1220926"/>
    <lineage>
        <taxon>Eukaryota</taxon>
        <taxon>Fungi</taxon>
        <taxon>Fungi incertae sedis</taxon>
        <taxon>Mucoromycota</taxon>
        <taxon>Mucoromycotina</taxon>
        <taxon>Mucoromycetes</taxon>
        <taxon>Mucorales</taxon>
        <taxon>Mucorineae</taxon>
        <taxon>Mucoraceae</taxon>
        <taxon>Mucor</taxon>
    </lineage>
</organism>